<dbReference type="CDD" id="cd17917">
    <property type="entry name" value="DEXHc_RHA-like"/>
    <property type="match status" value="1"/>
</dbReference>
<gene>
    <name evidence="7" type="ORF">PgNI_07242</name>
</gene>
<keyword evidence="3" id="KW-0067">ATP-binding</keyword>
<dbReference type="PROSITE" id="PS00690">
    <property type="entry name" value="DEAH_ATP_HELICASE"/>
    <property type="match status" value="1"/>
</dbReference>
<dbReference type="Gene3D" id="3.40.50.300">
    <property type="entry name" value="P-loop containing nucleotide triphosphate hydrolases"/>
    <property type="match status" value="2"/>
</dbReference>
<proteinExistence type="predicted"/>
<evidence type="ECO:0000313" key="6">
    <source>
        <dbReference type="Proteomes" id="UP000515153"/>
    </source>
</evidence>
<organism evidence="6 7">
    <name type="scientific">Pyricularia grisea</name>
    <name type="common">Crabgrass-specific blast fungus</name>
    <name type="synonym">Magnaporthe grisea</name>
    <dbReference type="NCBI Taxonomy" id="148305"/>
    <lineage>
        <taxon>Eukaryota</taxon>
        <taxon>Fungi</taxon>
        <taxon>Dikarya</taxon>
        <taxon>Ascomycota</taxon>
        <taxon>Pezizomycotina</taxon>
        <taxon>Sordariomycetes</taxon>
        <taxon>Sordariomycetidae</taxon>
        <taxon>Magnaporthales</taxon>
        <taxon>Pyriculariaceae</taxon>
        <taxon>Pyricularia</taxon>
    </lineage>
</organism>
<keyword evidence="2" id="KW-0378">Hydrolase</keyword>
<dbReference type="PROSITE" id="PS51194">
    <property type="entry name" value="HELICASE_CTER"/>
    <property type="match status" value="1"/>
</dbReference>
<dbReference type="SMART" id="SM00487">
    <property type="entry name" value="DEXDc"/>
    <property type="match status" value="1"/>
</dbReference>
<dbReference type="InterPro" id="IPR001650">
    <property type="entry name" value="Helicase_C-like"/>
</dbReference>
<dbReference type="Proteomes" id="UP000515153">
    <property type="component" value="Unplaced"/>
</dbReference>
<dbReference type="SMART" id="SM00490">
    <property type="entry name" value="HELICc"/>
    <property type="match status" value="1"/>
</dbReference>
<dbReference type="Pfam" id="PF00271">
    <property type="entry name" value="Helicase_C"/>
    <property type="match status" value="1"/>
</dbReference>
<dbReference type="Pfam" id="PF07717">
    <property type="entry name" value="OB_NTP_bind"/>
    <property type="match status" value="1"/>
</dbReference>
<name>A0A6P8B078_PYRGI</name>
<dbReference type="PROSITE" id="PS51192">
    <property type="entry name" value="HELICASE_ATP_BIND_1"/>
    <property type="match status" value="1"/>
</dbReference>
<accession>A0A6P8B078</accession>
<dbReference type="GO" id="GO:1990904">
    <property type="term" value="C:ribonucleoprotein complex"/>
    <property type="evidence" value="ECO:0007669"/>
    <property type="project" value="UniProtKB-ARBA"/>
</dbReference>
<dbReference type="GO" id="GO:0003723">
    <property type="term" value="F:RNA binding"/>
    <property type="evidence" value="ECO:0007669"/>
    <property type="project" value="TreeGrafter"/>
</dbReference>
<dbReference type="InterPro" id="IPR027417">
    <property type="entry name" value="P-loop_NTPase"/>
</dbReference>
<keyword evidence="6" id="KW-1185">Reference proteome</keyword>
<feature type="domain" description="Helicase ATP-binding" evidence="4">
    <location>
        <begin position="183"/>
        <end position="359"/>
    </location>
</feature>
<dbReference type="InterPro" id="IPR007502">
    <property type="entry name" value="Helicase-assoc_dom"/>
</dbReference>
<dbReference type="InterPro" id="IPR014001">
    <property type="entry name" value="Helicase_ATP-bd"/>
</dbReference>
<dbReference type="Gene3D" id="1.20.120.1080">
    <property type="match status" value="1"/>
</dbReference>
<dbReference type="SMART" id="SM00847">
    <property type="entry name" value="HA2"/>
    <property type="match status" value="1"/>
</dbReference>
<dbReference type="AlphaFoldDB" id="A0A6P8B078"/>
<dbReference type="GO" id="GO:0004386">
    <property type="term" value="F:helicase activity"/>
    <property type="evidence" value="ECO:0007669"/>
    <property type="project" value="TreeGrafter"/>
</dbReference>
<sequence>MTAFARLPSIGRHHATFGIKHRPLAAKCTTIYPQIYSFSSQELDINSHHVAQSHSSGELSSGAKHVGFLKTGEWSGLGGPKALQQHMIHRVEMPLNPSSLETMTVPRSIRSRVVQRLPANSAEHVHNNVSRRGRRSWMLPLARAILNRQLAARLAAYNANTDLEHLRAQKASLPANSYRKQVLDLVNGSQFCIVTGATGSGKTTQVPQMILEDAIEQGRGADTCILCLQPRRIAATWVAQRVALERGERLGESVGFQVRFQACPAKLEGGTVEFHTVGVFLRKFEDGDRTILDRYSHIVIDEVHERSIDLDLLLVVLKRAIAERLAKGKNVPKIVLMSASVGDPKQFQEYFADSLPDSNGPRLPAHKTCPLLSIPGRTFPVSAIYLNDLLPIIRDKYGEQLDLLLENKPHKDEFVKYLDTETSSKWDMINMTLKEQHAAFVPIDLVAATIAYIASSGSPGAILVFLPGLKEIAAVSYLLRDKLGFLGLDFNDTSKFRIHSLHSNVPIAVQNEIFEEIPIGCRRIILSSNIAETSVTVPDVVHVIDVGKTRGHNYDPTTRVTTQITGWQTKSKAIQREGRAGRTQEGHYYGLYSYSRRLSMETTEMPTILRSDLTNTCLSVKALDFRGNAADFFDASITPPSPVAVEEAINNLKAMDALADNETITSLGLLLRRIPLHPSLGKMILLGLFFRCLGPMIVLCALPTNASLLEVPLDKRYAAGQAHKKFLVSGSDHLAQINAFKSLRQMERIGYCEAVKFARTNYLNFSVYQETKLVMGQIEKVLFGQGLIPAIPKVERRFSNAGGIQLNINSGNEKLLKALLVKGLYPNVAVKQASNNNRTVVRTPTSGSDFVFLHSSSVNSPNASGDTFRKHSTFVYSQMISQSHIDYMFLSRVSHIDSPLVMALFGGPLLRPEPHDTVVQQQPLPATNGEKFAFSYEVEGSGNNNPQFRTPAETLVQFREHMDAVLNDAFRRLLYQQRGTHFAARTPRTGPPWAGTPELEDLVDRLVRLLNLEYAPFR</sequence>
<dbReference type="CDD" id="cd18791">
    <property type="entry name" value="SF2_C_RHA"/>
    <property type="match status" value="1"/>
</dbReference>
<dbReference type="PANTHER" id="PTHR18934">
    <property type="entry name" value="ATP-DEPENDENT RNA HELICASE"/>
    <property type="match status" value="1"/>
</dbReference>
<dbReference type="GO" id="GO:0016787">
    <property type="term" value="F:hydrolase activity"/>
    <property type="evidence" value="ECO:0007669"/>
    <property type="project" value="UniProtKB-KW"/>
</dbReference>
<dbReference type="PANTHER" id="PTHR18934:SF203">
    <property type="entry name" value="ATP-DEPENDENT RNA HELICASE A"/>
    <property type="match status" value="1"/>
</dbReference>
<dbReference type="RefSeq" id="XP_030980555.1">
    <property type="nucleotide sequence ID" value="XM_031127257.1"/>
</dbReference>
<dbReference type="SUPFAM" id="SSF52540">
    <property type="entry name" value="P-loop containing nucleoside triphosphate hydrolases"/>
    <property type="match status" value="1"/>
</dbReference>
<reference evidence="7" key="3">
    <citation type="submission" date="2025-08" db="UniProtKB">
        <authorList>
            <consortium name="RefSeq"/>
        </authorList>
    </citation>
    <scope>IDENTIFICATION</scope>
    <source>
        <strain evidence="7">NI907</strain>
    </source>
</reference>
<evidence type="ECO:0000256" key="1">
    <source>
        <dbReference type="ARBA" id="ARBA00022741"/>
    </source>
</evidence>
<dbReference type="InterPro" id="IPR002464">
    <property type="entry name" value="DNA/RNA_helicase_DEAH_CS"/>
</dbReference>
<evidence type="ECO:0008006" key="8">
    <source>
        <dbReference type="Google" id="ProtNLM"/>
    </source>
</evidence>
<evidence type="ECO:0000259" key="5">
    <source>
        <dbReference type="PROSITE" id="PS51194"/>
    </source>
</evidence>
<protein>
    <recommendedName>
        <fullName evidence="8">P-loop containing nucleoside triphosphate hydrolase protein</fullName>
    </recommendedName>
</protein>
<dbReference type="InterPro" id="IPR011709">
    <property type="entry name" value="DEAD-box_helicase_OB_fold"/>
</dbReference>
<dbReference type="Pfam" id="PF21010">
    <property type="entry name" value="HA2_C"/>
    <property type="match status" value="1"/>
</dbReference>
<keyword evidence="1" id="KW-0547">Nucleotide-binding</keyword>
<evidence type="ECO:0000256" key="3">
    <source>
        <dbReference type="ARBA" id="ARBA00022840"/>
    </source>
</evidence>
<feature type="domain" description="Helicase C-terminal" evidence="5">
    <location>
        <begin position="445"/>
        <end position="624"/>
    </location>
</feature>
<evidence type="ECO:0000256" key="2">
    <source>
        <dbReference type="ARBA" id="ARBA00022801"/>
    </source>
</evidence>
<evidence type="ECO:0000313" key="7">
    <source>
        <dbReference type="RefSeq" id="XP_030980555.1"/>
    </source>
</evidence>
<dbReference type="KEGG" id="pgri:PgNI_07242"/>
<evidence type="ECO:0000259" key="4">
    <source>
        <dbReference type="PROSITE" id="PS51192"/>
    </source>
</evidence>
<reference evidence="7" key="2">
    <citation type="submission" date="2019-10" db="EMBL/GenBank/DDBJ databases">
        <authorList>
            <consortium name="NCBI Genome Project"/>
        </authorList>
    </citation>
    <scope>NUCLEOTIDE SEQUENCE</scope>
    <source>
        <strain evidence="7">NI907</strain>
    </source>
</reference>
<dbReference type="GeneID" id="41962166"/>
<reference evidence="7" key="1">
    <citation type="journal article" date="2019" name="Mol. Biol. Evol.">
        <title>Blast fungal genomes show frequent chromosomal changes, gene gains and losses, and effector gene turnover.</title>
        <authorList>
            <person name="Gomez Luciano L.B."/>
            <person name="Jason Tsai I."/>
            <person name="Chuma I."/>
            <person name="Tosa Y."/>
            <person name="Chen Y.H."/>
            <person name="Li J.Y."/>
            <person name="Li M.Y."/>
            <person name="Jade Lu M.Y."/>
            <person name="Nakayashiki H."/>
            <person name="Li W.H."/>
        </authorList>
    </citation>
    <scope>NUCLEOTIDE SEQUENCE</scope>
    <source>
        <strain evidence="7">NI907</strain>
    </source>
</reference>
<dbReference type="GO" id="GO:0005524">
    <property type="term" value="F:ATP binding"/>
    <property type="evidence" value="ECO:0007669"/>
    <property type="project" value="UniProtKB-KW"/>
</dbReference>